<dbReference type="OrthoDB" id="408373at2759"/>
<dbReference type="PANTHER" id="PTHR37017">
    <property type="entry name" value="AB HYDROLASE-1 DOMAIN-CONTAINING PROTEIN-RELATED"/>
    <property type="match status" value="1"/>
</dbReference>
<evidence type="ECO:0000313" key="2">
    <source>
        <dbReference type="EMBL" id="KAJ4358663.1"/>
    </source>
</evidence>
<dbReference type="Pfam" id="PF12697">
    <property type="entry name" value="Abhydrolase_6"/>
    <property type="match status" value="1"/>
</dbReference>
<name>A0A9W8XV11_9PLEO</name>
<gene>
    <name evidence="2" type="ORF">N0V89_003247</name>
</gene>
<dbReference type="InterPro" id="IPR029058">
    <property type="entry name" value="AB_hydrolase_fold"/>
</dbReference>
<comment type="caution">
    <text evidence="2">The sequence shown here is derived from an EMBL/GenBank/DDBJ whole genome shotgun (WGS) entry which is preliminary data.</text>
</comment>
<sequence>MAKPTVLFMHGSWHTPAHFAPVRAVFENAGYPTSCPRQPSTRGLATVGLAEDAERITSELVTLIEGEEKDVIVVAHSYGGVVATQAVRKRFARQEREKEGEKGGVLRIVYMCAFLLQDGENLMGAFGIGEGDALPPFIVVDDRKMCTMADPAARFYSDLSLQEQQKWVGLLVPNAAHTQATPITHAAYLYHPVTYLFCEKDEALPLEVQEQMVEKVRALGVKVVEERCAAGHSPYLSMPETVLDVIERME</sequence>
<dbReference type="SUPFAM" id="SSF53474">
    <property type="entry name" value="alpha/beta-Hydrolases"/>
    <property type="match status" value="1"/>
</dbReference>
<reference evidence="2" key="1">
    <citation type="submission" date="2022-10" db="EMBL/GenBank/DDBJ databases">
        <title>Tapping the CABI collections for fungal endophytes: first genome assemblies for Collariella, Neodidymelliopsis, Ascochyta clinopodiicola, Didymella pomorum, Didymosphaeria variabile, Neocosmospora piperis and Neocucurbitaria cava.</title>
        <authorList>
            <person name="Hill R."/>
        </authorList>
    </citation>
    <scope>NUCLEOTIDE SEQUENCE</scope>
    <source>
        <strain evidence="2">IMI 356815</strain>
    </source>
</reference>
<keyword evidence="3" id="KW-1185">Reference proteome</keyword>
<dbReference type="GeneID" id="80906777"/>
<accession>A0A9W8XV11</accession>
<dbReference type="AlphaFoldDB" id="A0A9W8XV11"/>
<dbReference type="RefSeq" id="XP_056075522.1">
    <property type="nucleotide sequence ID" value="XM_056212049.1"/>
</dbReference>
<dbReference type="Proteomes" id="UP001140513">
    <property type="component" value="Unassembled WGS sequence"/>
</dbReference>
<organism evidence="2 3">
    <name type="scientific">Didymosphaeria variabile</name>
    <dbReference type="NCBI Taxonomy" id="1932322"/>
    <lineage>
        <taxon>Eukaryota</taxon>
        <taxon>Fungi</taxon>
        <taxon>Dikarya</taxon>
        <taxon>Ascomycota</taxon>
        <taxon>Pezizomycotina</taxon>
        <taxon>Dothideomycetes</taxon>
        <taxon>Pleosporomycetidae</taxon>
        <taxon>Pleosporales</taxon>
        <taxon>Massarineae</taxon>
        <taxon>Didymosphaeriaceae</taxon>
        <taxon>Didymosphaeria</taxon>
    </lineage>
</organism>
<feature type="domain" description="AB hydrolase-1" evidence="1">
    <location>
        <begin position="6"/>
        <end position="244"/>
    </location>
</feature>
<evidence type="ECO:0000313" key="3">
    <source>
        <dbReference type="Proteomes" id="UP001140513"/>
    </source>
</evidence>
<proteinExistence type="predicted"/>
<dbReference type="InterPro" id="IPR000073">
    <property type="entry name" value="AB_hydrolase_1"/>
</dbReference>
<dbReference type="PANTHER" id="PTHR37017:SF11">
    <property type="entry name" value="ESTERASE_LIPASE_THIOESTERASE DOMAIN-CONTAINING PROTEIN"/>
    <property type="match status" value="1"/>
</dbReference>
<dbReference type="InterPro" id="IPR052897">
    <property type="entry name" value="Sec-Metab_Biosynth_Hydrolase"/>
</dbReference>
<protein>
    <recommendedName>
        <fullName evidence="1">AB hydrolase-1 domain-containing protein</fullName>
    </recommendedName>
</protein>
<evidence type="ECO:0000259" key="1">
    <source>
        <dbReference type="Pfam" id="PF12697"/>
    </source>
</evidence>
<dbReference type="Gene3D" id="3.40.50.1820">
    <property type="entry name" value="alpha/beta hydrolase"/>
    <property type="match status" value="1"/>
</dbReference>
<dbReference type="EMBL" id="JAPEUX010000002">
    <property type="protein sequence ID" value="KAJ4358663.1"/>
    <property type="molecule type" value="Genomic_DNA"/>
</dbReference>